<proteinExistence type="predicted"/>
<organism evidence="2 3">
    <name type="scientific">Thermogemmatispora tikiterensis</name>
    <dbReference type="NCBI Taxonomy" id="1825093"/>
    <lineage>
        <taxon>Bacteria</taxon>
        <taxon>Bacillati</taxon>
        <taxon>Chloroflexota</taxon>
        <taxon>Ktedonobacteria</taxon>
        <taxon>Thermogemmatisporales</taxon>
        <taxon>Thermogemmatisporaceae</taxon>
        <taxon>Thermogemmatispora</taxon>
    </lineage>
</organism>
<sequence length="80" mass="9334">MSNNVSETLDVRTIIPRERHPLIFNRLEALQPGSALRLINDHDPAPLRYQLMAEYPEAFDWIPEQQGPEEWIIRIVKRAG</sequence>
<dbReference type="InterPro" id="IPR018720">
    <property type="entry name" value="DUF2249"/>
</dbReference>
<gene>
    <name evidence="2" type="ORF">A4R35_15245</name>
</gene>
<reference evidence="2 3" key="1">
    <citation type="submission" date="2016-08" db="EMBL/GenBank/DDBJ databases">
        <title>Analysis of Carbohydrate Active Enzymes in Thermogemmatispora T81 Reveals Carbohydrate Degradation Ability.</title>
        <authorList>
            <person name="Tomazini A."/>
            <person name="Lal S."/>
            <person name="Stott M."/>
            <person name="Henrissat B."/>
            <person name="Polikarpov I."/>
            <person name="Sparling R."/>
            <person name="Levin D.B."/>
        </authorList>
    </citation>
    <scope>NUCLEOTIDE SEQUENCE [LARGE SCALE GENOMIC DNA]</scope>
    <source>
        <strain evidence="2 3">T81</strain>
    </source>
</reference>
<keyword evidence="3" id="KW-1185">Reference proteome</keyword>
<name>A0A328VL36_9CHLR</name>
<comment type="caution">
    <text evidence="2">The sequence shown here is derived from an EMBL/GenBank/DDBJ whole genome shotgun (WGS) entry which is preliminary data.</text>
</comment>
<evidence type="ECO:0000313" key="3">
    <source>
        <dbReference type="Proteomes" id="UP000248706"/>
    </source>
</evidence>
<dbReference type="RefSeq" id="WP_112430840.1">
    <property type="nucleotide sequence ID" value="NZ_MCIF01000002.1"/>
</dbReference>
<evidence type="ECO:0000259" key="1">
    <source>
        <dbReference type="Pfam" id="PF10006"/>
    </source>
</evidence>
<accession>A0A328VL36</accession>
<dbReference type="AlphaFoldDB" id="A0A328VL36"/>
<protein>
    <submittedName>
        <fullName evidence="2">Hemerythrin</fullName>
    </submittedName>
</protein>
<dbReference type="Pfam" id="PF10006">
    <property type="entry name" value="DUF2249"/>
    <property type="match status" value="1"/>
</dbReference>
<feature type="domain" description="DUF2249" evidence="1">
    <location>
        <begin position="8"/>
        <end position="77"/>
    </location>
</feature>
<dbReference type="OrthoDB" id="9798996at2"/>
<dbReference type="EMBL" id="MCIF01000002">
    <property type="protein sequence ID" value="RAQ96892.1"/>
    <property type="molecule type" value="Genomic_DNA"/>
</dbReference>
<evidence type="ECO:0000313" key="2">
    <source>
        <dbReference type="EMBL" id="RAQ96892.1"/>
    </source>
</evidence>
<dbReference type="Proteomes" id="UP000248706">
    <property type="component" value="Unassembled WGS sequence"/>
</dbReference>